<sequence length="132" mass="14298">LSVCLPVCLSVCLPVCLSVSLSAFLSACLPVRVSTCRSACLSAYLPVCLPACLSTCLPVCLPVCLPMKVGPCRASFPRWHYNTSTGSCHQFVFGGCVSNYNNFLSKDECLLACRHVNKLYPVPPEKRDHVIS</sequence>
<dbReference type="Gene3D" id="4.10.410.10">
    <property type="entry name" value="Pancreatic trypsin inhibitor Kunitz domain"/>
    <property type="match status" value="1"/>
</dbReference>
<keyword evidence="2" id="KW-0732">Signal</keyword>
<name>A0A8C9Z3M5_SANLU</name>
<dbReference type="PANTHER" id="PTHR46750">
    <property type="entry name" value="KUNITZ-TYPE PROTEASE INHIBITOR 1"/>
    <property type="match status" value="1"/>
</dbReference>
<dbReference type="Pfam" id="PF00014">
    <property type="entry name" value="Kunitz_BPTI"/>
    <property type="match status" value="1"/>
</dbReference>
<dbReference type="InterPro" id="IPR036880">
    <property type="entry name" value="Kunitz_BPTI_sf"/>
</dbReference>
<dbReference type="GO" id="GO:0008544">
    <property type="term" value="P:epidermis development"/>
    <property type="evidence" value="ECO:0007669"/>
    <property type="project" value="TreeGrafter"/>
</dbReference>
<dbReference type="AlphaFoldDB" id="A0A8C9Z3M5"/>
<dbReference type="GO" id="GO:0004867">
    <property type="term" value="F:serine-type endopeptidase inhibitor activity"/>
    <property type="evidence" value="ECO:0007669"/>
    <property type="project" value="InterPro"/>
</dbReference>
<evidence type="ECO:0000256" key="1">
    <source>
        <dbReference type="ARBA" id="ARBA00023157"/>
    </source>
</evidence>
<organism evidence="4 5">
    <name type="scientific">Sander lucioperca</name>
    <name type="common">Pike-perch</name>
    <name type="synonym">Perca lucioperca</name>
    <dbReference type="NCBI Taxonomy" id="283035"/>
    <lineage>
        <taxon>Eukaryota</taxon>
        <taxon>Metazoa</taxon>
        <taxon>Chordata</taxon>
        <taxon>Craniata</taxon>
        <taxon>Vertebrata</taxon>
        <taxon>Euteleostomi</taxon>
        <taxon>Actinopterygii</taxon>
        <taxon>Neopterygii</taxon>
        <taxon>Teleostei</taxon>
        <taxon>Neoteleostei</taxon>
        <taxon>Acanthomorphata</taxon>
        <taxon>Eupercaria</taxon>
        <taxon>Perciformes</taxon>
        <taxon>Percoidei</taxon>
        <taxon>Percidae</taxon>
        <taxon>Luciopercinae</taxon>
        <taxon>Sander</taxon>
    </lineage>
</organism>
<keyword evidence="5" id="KW-1185">Reference proteome</keyword>
<feature type="chain" id="PRO_5034398647" description="BPTI/Kunitz inhibitor domain-containing protein" evidence="2">
    <location>
        <begin position="19"/>
        <end position="132"/>
    </location>
</feature>
<feature type="signal peptide" evidence="2">
    <location>
        <begin position="1"/>
        <end position="18"/>
    </location>
</feature>
<dbReference type="PANTHER" id="PTHR46750:SF1">
    <property type="entry name" value="KUNITZ-TYPE PROTEASE INHIBITOR 1"/>
    <property type="match status" value="1"/>
</dbReference>
<proteinExistence type="predicted"/>
<reference evidence="4" key="2">
    <citation type="submission" date="2025-09" db="UniProtKB">
        <authorList>
            <consortium name="Ensembl"/>
        </authorList>
    </citation>
    <scope>IDENTIFICATION</scope>
</reference>
<dbReference type="PROSITE" id="PS50279">
    <property type="entry name" value="BPTI_KUNITZ_2"/>
    <property type="match status" value="1"/>
</dbReference>
<accession>A0A8C9Z3M5</accession>
<dbReference type="GeneTree" id="ENSGT01060000248856"/>
<feature type="domain" description="BPTI/Kunitz inhibitor" evidence="3">
    <location>
        <begin position="63"/>
        <end position="113"/>
    </location>
</feature>
<dbReference type="InterPro" id="IPR020901">
    <property type="entry name" value="Prtase_inh_Kunz-CS"/>
</dbReference>
<keyword evidence="1" id="KW-1015">Disulfide bond</keyword>
<dbReference type="InterPro" id="IPR002223">
    <property type="entry name" value="Kunitz_BPTI"/>
</dbReference>
<dbReference type="Ensembl" id="ENSSLUT00000035365.1">
    <property type="protein sequence ID" value="ENSSLUP00000034302.1"/>
    <property type="gene ID" value="ENSSLUG00000015242.1"/>
</dbReference>
<reference evidence="4" key="1">
    <citation type="submission" date="2025-08" db="UniProtKB">
        <authorList>
            <consortium name="Ensembl"/>
        </authorList>
    </citation>
    <scope>IDENTIFICATION</scope>
</reference>
<dbReference type="GO" id="GO:0030198">
    <property type="term" value="P:extracellular matrix organization"/>
    <property type="evidence" value="ECO:0007669"/>
    <property type="project" value="TreeGrafter"/>
</dbReference>
<dbReference type="SMART" id="SM00131">
    <property type="entry name" value="KU"/>
    <property type="match status" value="1"/>
</dbReference>
<evidence type="ECO:0000259" key="3">
    <source>
        <dbReference type="PROSITE" id="PS50279"/>
    </source>
</evidence>
<dbReference type="Proteomes" id="UP000694568">
    <property type="component" value="Unplaced"/>
</dbReference>
<evidence type="ECO:0000313" key="5">
    <source>
        <dbReference type="Proteomes" id="UP000694568"/>
    </source>
</evidence>
<evidence type="ECO:0000313" key="4">
    <source>
        <dbReference type="Ensembl" id="ENSSLUP00000034302.1"/>
    </source>
</evidence>
<evidence type="ECO:0000256" key="2">
    <source>
        <dbReference type="SAM" id="SignalP"/>
    </source>
</evidence>
<dbReference type="SUPFAM" id="SSF57362">
    <property type="entry name" value="BPTI-like"/>
    <property type="match status" value="1"/>
</dbReference>
<protein>
    <recommendedName>
        <fullName evidence="3">BPTI/Kunitz inhibitor domain-containing protein</fullName>
    </recommendedName>
</protein>
<dbReference type="PROSITE" id="PS00280">
    <property type="entry name" value="BPTI_KUNITZ_1"/>
    <property type="match status" value="1"/>
</dbReference>
<dbReference type="GO" id="GO:0060429">
    <property type="term" value="P:epithelium development"/>
    <property type="evidence" value="ECO:0007669"/>
    <property type="project" value="TreeGrafter"/>
</dbReference>
<dbReference type="GO" id="GO:0005886">
    <property type="term" value="C:plasma membrane"/>
    <property type="evidence" value="ECO:0007669"/>
    <property type="project" value="TreeGrafter"/>
</dbReference>